<name>A0A917FIP9_9GAMM</name>
<feature type="signal peptide" evidence="2">
    <location>
        <begin position="1"/>
        <end position="19"/>
    </location>
</feature>
<dbReference type="Proteomes" id="UP000632858">
    <property type="component" value="Unassembled WGS sequence"/>
</dbReference>
<reference evidence="3" key="1">
    <citation type="journal article" date="2014" name="Int. J. Syst. Evol. Microbiol.">
        <title>Complete genome sequence of Corynebacterium casei LMG S-19264T (=DSM 44701T), isolated from a smear-ripened cheese.</title>
        <authorList>
            <consortium name="US DOE Joint Genome Institute (JGI-PGF)"/>
            <person name="Walter F."/>
            <person name="Albersmeier A."/>
            <person name="Kalinowski J."/>
            <person name="Ruckert C."/>
        </authorList>
    </citation>
    <scope>NUCLEOTIDE SEQUENCE</scope>
    <source>
        <strain evidence="3">CGMCC 1.12726</strain>
    </source>
</reference>
<sequence>MLKSLPALALAAALLTACAPSDGDGTAKQAIDTAHAEMDKAIKEIASENMSLTGASGTPKAEITPTGELLIDGKPVQLTDDQRAQLAKHRELLVAIASDGVAIGKEGVALAGKAVSEAFSGVLNGDSEEFEKKIEAEAKRIEQSAKTLCGRLPALMASEQALAKAIPAFQPYAQMTQTDVDECMSDIDVPEAPEAPEAPQPPAPPAQ</sequence>
<evidence type="ECO:0008006" key="5">
    <source>
        <dbReference type="Google" id="ProtNLM"/>
    </source>
</evidence>
<reference evidence="3" key="2">
    <citation type="submission" date="2020-09" db="EMBL/GenBank/DDBJ databases">
        <authorList>
            <person name="Sun Q."/>
            <person name="Zhou Y."/>
        </authorList>
    </citation>
    <scope>NUCLEOTIDE SEQUENCE</scope>
    <source>
        <strain evidence="3">CGMCC 1.12726</strain>
    </source>
</reference>
<dbReference type="InterPro" id="IPR021307">
    <property type="entry name" value="DUF2884"/>
</dbReference>
<comment type="caution">
    <text evidence="3">The sequence shown here is derived from an EMBL/GenBank/DDBJ whole genome shotgun (WGS) entry which is preliminary data.</text>
</comment>
<accession>A0A917FIP9</accession>
<feature type="chain" id="PRO_5038032103" description="DUF2884 family protein" evidence="2">
    <location>
        <begin position="20"/>
        <end position="207"/>
    </location>
</feature>
<feature type="region of interest" description="Disordered" evidence="1">
    <location>
        <begin position="185"/>
        <end position="207"/>
    </location>
</feature>
<keyword evidence="4" id="KW-1185">Reference proteome</keyword>
<protein>
    <recommendedName>
        <fullName evidence="5">DUF2884 family protein</fullName>
    </recommendedName>
</protein>
<evidence type="ECO:0000256" key="2">
    <source>
        <dbReference type="SAM" id="SignalP"/>
    </source>
</evidence>
<proteinExistence type="predicted"/>
<organism evidence="3 4">
    <name type="scientific">Arenimonas maotaiensis</name>
    <dbReference type="NCBI Taxonomy" id="1446479"/>
    <lineage>
        <taxon>Bacteria</taxon>
        <taxon>Pseudomonadati</taxon>
        <taxon>Pseudomonadota</taxon>
        <taxon>Gammaproteobacteria</taxon>
        <taxon>Lysobacterales</taxon>
        <taxon>Lysobacteraceae</taxon>
        <taxon>Arenimonas</taxon>
    </lineage>
</organism>
<evidence type="ECO:0000313" key="3">
    <source>
        <dbReference type="EMBL" id="GGF82982.1"/>
    </source>
</evidence>
<dbReference type="PROSITE" id="PS51257">
    <property type="entry name" value="PROKAR_LIPOPROTEIN"/>
    <property type="match status" value="1"/>
</dbReference>
<gene>
    <name evidence="3" type="ORF">GCM10010960_01370</name>
</gene>
<dbReference type="AlphaFoldDB" id="A0A917FIP9"/>
<dbReference type="EMBL" id="BMFO01000001">
    <property type="protein sequence ID" value="GGF82982.1"/>
    <property type="molecule type" value="Genomic_DNA"/>
</dbReference>
<feature type="compositionally biased region" description="Pro residues" evidence="1">
    <location>
        <begin position="196"/>
        <end position="207"/>
    </location>
</feature>
<evidence type="ECO:0000313" key="4">
    <source>
        <dbReference type="Proteomes" id="UP000632858"/>
    </source>
</evidence>
<evidence type="ECO:0000256" key="1">
    <source>
        <dbReference type="SAM" id="MobiDB-lite"/>
    </source>
</evidence>
<dbReference type="Pfam" id="PF11101">
    <property type="entry name" value="DUF2884"/>
    <property type="match status" value="1"/>
</dbReference>
<keyword evidence="2" id="KW-0732">Signal</keyword>
<dbReference type="RefSeq" id="WP_188446697.1">
    <property type="nucleotide sequence ID" value="NZ_BMFO01000001.1"/>
</dbReference>